<comment type="subcellular location">
    <subcellularLocation>
        <location evidence="1">Cell membrane</location>
        <topology evidence="1">Multi-pass membrane protein</topology>
    </subcellularLocation>
</comment>
<dbReference type="InterPro" id="IPR005115">
    <property type="entry name" value="Gly_transporter"/>
</dbReference>
<comment type="caution">
    <text evidence="9">The sequence shown here is derived from an EMBL/GenBank/DDBJ whole genome shotgun (WGS) entry which is preliminary data.</text>
</comment>
<dbReference type="PANTHER" id="PTHR30506:SF3">
    <property type="entry name" value="UPF0126 INNER MEMBRANE PROTEIN YADS-RELATED"/>
    <property type="match status" value="1"/>
</dbReference>
<keyword evidence="4 7" id="KW-0812">Transmembrane</keyword>
<reference evidence="10" key="1">
    <citation type="journal article" date="2019" name="Int. J. Syst. Evol. Microbiol.">
        <title>The Global Catalogue of Microorganisms (GCM) 10K type strain sequencing project: providing services to taxonomists for standard genome sequencing and annotation.</title>
        <authorList>
            <consortium name="The Broad Institute Genomics Platform"/>
            <consortium name="The Broad Institute Genome Sequencing Center for Infectious Disease"/>
            <person name="Wu L."/>
            <person name="Ma J."/>
        </authorList>
    </citation>
    <scope>NUCLEOTIDE SEQUENCE [LARGE SCALE GENOMIC DNA]</scope>
    <source>
        <strain evidence="10">CGMCC 1.18439</strain>
    </source>
</reference>
<evidence type="ECO:0000259" key="8">
    <source>
        <dbReference type="Pfam" id="PF03458"/>
    </source>
</evidence>
<keyword evidence="10" id="KW-1185">Reference proteome</keyword>
<feature type="transmembrane region" description="Helical" evidence="7">
    <location>
        <begin position="190"/>
        <end position="207"/>
    </location>
</feature>
<feature type="domain" description="Glycine transporter" evidence="8">
    <location>
        <begin position="23"/>
        <end position="96"/>
    </location>
</feature>
<keyword evidence="3" id="KW-1003">Cell membrane</keyword>
<evidence type="ECO:0000256" key="6">
    <source>
        <dbReference type="ARBA" id="ARBA00023136"/>
    </source>
</evidence>
<dbReference type="EMBL" id="BNAL01000019">
    <property type="protein sequence ID" value="GHG04309.1"/>
    <property type="molecule type" value="Genomic_DNA"/>
</dbReference>
<dbReference type="PANTHER" id="PTHR30506">
    <property type="entry name" value="INNER MEMBRANE PROTEIN"/>
    <property type="match status" value="1"/>
</dbReference>
<evidence type="ECO:0000256" key="1">
    <source>
        <dbReference type="ARBA" id="ARBA00004651"/>
    </source>
</evidence>
<evidence type="ECO:0000313" key="10">
    <source>
        <dbReference type="Proteomes" id="UP000632154"/>
    </source>
</evidence>
<comment type="similarity">
    <text evidence="2">Belongs to the UPF0126 family.</text>
</comment>
<gene>
    <name evidence="9" type="ORF">GCM10017783_16130</name>
</gene>
<sequence length="222" mass="22964">MPLPDLLSLPGDSLNGVKSGLRAFDLLGTLAFAMSGALLAVRKRFDIFGVLVLGAVTAVGGGAVRDTLTGQTPPLFLRDELYAWLALGGGLLAFAFGERLARFERAIQVFDSIGLAVFASSGALGALALGLGPLGVTFAGMLSGVGGGIIRDLIANEVPEVMYRRDQLYATAAALGAATVYLSVPYLGVLGGQLAGIAAVLLLRIISRQGWVQLPVRRLPGE</sequence>
<dbReference type="Pfam" id="PF03458">
    <property type="entry name" value="Gly_transporter"/>
    <property type="match status" value="2"/>
</dbReference>
<evidence type="ECO:0000256" key="4">
    <source>
        <dbReference type="ARBA" id="ARBA00022692"/>
    </source>
</evidence>
<evidence type="ECO:0000256" key="7">
    <source>
        <dbReference type="SAM" id="Phobius"/>
    </source>
</evidence>
<keyword evidence="5 7" id="KW-1133">Transmembrane helix</keyword>
<proteinExistence type="inferred from homology"/>
<evidence type="ECO:0000313" key="9">
    <source>
        <dbReference type="EMBL" id="GHG04309.1"/>
    </source>
</evidence>
<dbReference type="Proteomes" id="UP000632154">
    <property type="component" value="Unassembled WGS sequence"/>
</dbReference>
<organism evidence="9 10">
    <name type="scientific">Deinococcus piscis</name>
    <dbReference type="NCBI Taxonomy" id="394230"/>
    <lineage>
        <taxon>Bacteria</taxon>
        <taxon>Thermotogati</taxon>
        <taxon>Deinococcota</taxon>
        <taxon>Deinococci</taxon>
        <taxon>Deinococcales</taxon>
        <taxon>Deinococcaceae</taxon>
        <taxon>Deinococcus</taxon>
    </lineage>
</organism>
<protein>
    <submittedName>
        <fullName evidence="9">UPF0126 membrane protein</fullName>
    </submittedName>
</protein>
<feature type="transmembrane region" description="Helical" evidence="7">
    <location>
        <begin position="109"/>
        <end position="129"/>
    </location>
</feature>
<feature type="transmembrane region" description="Helical" evidence="7">
    <location>
        <begin position="81"/>
        <end position="97"/>
    </location>
</feature>
<evidence type="ECO:0000256" key="5">
    <source>
        <dbReference type="ARBA" id="ARBA00022989"/>
    </source>
</evidence>
<name>A0ABQ3K5L2_9DEIO</name>
<feature type="transmembrane region" description="Helical" evidence="7">
    <location>
        <begin position="47"/>
        <end position="65"/>
    </location>
</feature>
<keyword evidence="6 7" id="KW-0472">Membrane</keyword>
<dbReference type="RefSeq" id="WP_229839005.1">
    <property type="nucleotide sequence ID" value="NZ_BNAL01000019.1"/>
</dbReference>
<evidence type="ECO:0000256" key="2">
    <source>
        <dbReference type="ARBA" id="ARBA00008193"/>
    </source>
</evidence>
<accession>A0ABQ3K5L2</accession>
<evidence type="ECO:0000256" key="3">
    <source>
        <dbReference type="ARBA" id="ARBA00022475"/>
    </source>
</evidence>
<feature type="transmembrane region" description="Helical" evidence="7">
    <location>
        <begin position="20"/>
        <end position="40"/>
    </location>
</feature>
<feature type="domain" description="Glycine transporter" evidence="8">
    <location>
        <begin position="109"/>
        <end position="182"/>
    </location>
</feature>